<sequence length="551" mass="59581">MFLNAKLLLIAYLLGQAIALVDPLRSSVSVKIRNGTVIGVNDERSQVQRFLGIPYAQPPVGDLRLRHAIPLNTSFDTVHAQSFGPACYGPEIDSNPNSSEECLTLNIWRPAGQNKDNSLKPVMVWFYGGGLQTGYTADPRFEGTNFVRISSEINKEIMVVSVNYRLGPLGFLNGQQMTDLGLLNLGMLDQRLALCWIQENIASFGGDPSKVTIAGESAGAVSVYSHMMAYGGRDDRLFRAGILESGGAFPLTSANTSSFQDTFDGLITNTSCSSFADAPPTEQLDCIRKLPIKTLLSSVGPNTGQSIDGSFTQTSIHFALQAEKYVKVPTIVGTNTDEGTNSAPTGINTTAQLRGPLAGGFHRPTLLPNSTVSKLLALYTNDPRHGCPYNTGSTPLTPGKLDKKACSIFGDIVQIAPARMIAQWLTKNNRSGANAPVYRYRFNHLPHDTDASNITTGIGTGVEQRYVFSNLVPDHPWDRALAYELSSAWVSFVHGLDPNSGADSTLPEWPVYGTDGMSMVFSGYGSSIEEDTYRGEAVDYIIENVLPYGAL</sequence>
<feature type="domain" description="Carboxylesterase type B" evidence="4">
    <location>
        <begin position="28"/>
        <end position="515"/>
    </location>
</feature>
<dbReference type="PANTHER" id="PTHR11559">
    <property type="entry name" value="CARBOXYLESTERASE"/>
    <property type="match status" value="1"/>
</dbReference>
<gene>
    <name evidence="5" type="ORF">ASPVEDRAFT_71599</name>
</gene>
<name>A0A1L9PJC3_ASPVE</name>
<dbReference type="OrthoDB" id="408631at2759"/>
<keyword evidence="3" id="KW-0732">Signal</keyword>
<dbReference type="EC" id="3.1.1.-" evidence="3"/>
<dbReference type="VEuPathDB" id="FungiDB:ASPVEDRAFT_71599"/>
<dbReference type="STRING" id="1036611.A0A1L9PJC3"/>
<dbReference type="RefSeq" id="XP_040667298.1">
    <property type="nucleotide sequence ID" value="XM_040816127.1"/>
</dbReference>
<organism evidence="5 6">
    <name type="scientific">Aspergillus versicolor CBS 583.65</name>
    <dbReference type="NCBI Taxonomy" id="1036611"/>
    <lineage>
        <taxon>Eukaryota</taxon>
        <taxon>Fungi</taxon>
        <taxon>Dikarya</taxon>
        <taxon>Ascomycota</taxon>
        <taxon>Pezizomycotina</taxon>
        <taxon>Eurotiomycetes</taxon>
        <taxon>Eurotiomycetidae</taxon>
        <taxon>Eurotiales</taxon>
        <taxon>Aspergillaceae</taxon>
        <taxon>Aspergillus</taxon>
        <taxon>Aspergillus subgen. Nidulantes</taxon>
    </lineage>
</organism>
<evidence type="ECO:0000259" key="4">
    <source>
        <dbReference type="Pfam" id="PF00135"/>
    </source>
</evidence>
<dbReference type="InterPro" id="IPR002018">
    <property type="entry name" value="CarbesteraseB"/>
</dbReference>
<protein>
    <recommendedName>
        <fullName evidence="3">Carboxylic ester hydrolase</fullName>
        <ecNumber evidence="3">3.1.1.-</ecNumber>
    </recommendedName>
</protein>
<dbReference type="InterPro" id="IPR029058">
    <property type="entry name" value="AB_hydrolase_fold"/>
</dbReference>
<dbReference type="AlphaFoldDB" id="A0A1L9PJC3"/>
<dbReference type="GO" id="GO:0016787">
    <property type="term" value="F:hydrolase activity"/>
    <property type="evidence" value="ECO:0007669"/>
    <property type="project" value="UniProtKB-KW"/>
</dbReference>
<evidence type="ECO:0000313" key="6">
    <source>
        <dbReference type="Proteomes" id="UP000184073"/>
    </source>
</evidence>
<feature type="chain" id="PRO_5011818211" description="Carboxylic ester hydrolase" evidence="3">
    <location>
        <begin position="20"/>
        <end position="551"/>
    </location>
</feature>
<dbReference type="InterPro" id="IPR019826">
    <property type="entry name" value="Carboxylesterase_B_AS"/>
</dbReference>
<dbReference type="SUPFAM" id="SSF53474">
    <property type="entry name" value="alpha/beta-Hydrolases"/>
    <property type="match status" value="1"/>
</dbReference>
<feature type="signal peptide" evidence="3">
    <location>
        <begin position="1"/>
        <end position="19"/>
    </location>
</feature>
<dbReference type="EMBL" id="KV878128">
    <property type="protein sequence ID" value="OJJ01536.1"/>
    <property type="molecule type" value="Genomic_DNA"/>
</dbReference>
<reference evidence="6" key="1">
    <citation type="journal article" date="2017" name="Genome Biol.">
        <title>Comparative genomics reveals high biological diversity and specific adaptations in the industrially and medically important fungal genus Aspergillus.</title>
        <authorList>
            <person name="de Vries R.P."/>
            <person name="Riley R."/>
            <person name="Wiebenga A."/>
            <person name="Aguilar-Osorio G."/>
            <person name="Amillis S."/>
            <person name="Uchima C.A."/>
            <person name="Anderluh G."/>
            <person name="Asadollahi M."/>
            <person name="Askin M."/>
            <person name="Barry K."/>
            <person name="Battaglia E."/>
            <person name="Bayram O."/>
            <person name="Benocci T."/>
            <person name="Braus-Stromeyer S.A."/>
            <person name="Caldana C."/>
            <person name="Canovas D."/>
            <person name="Cerqueira G.C."/>
            <person name="Chen F."/>
            <person name="Chen W."/>
            <person name="Choi C."/>
            <person name="Clum A."/>
            <person name="Dos Santos R.A."/>
            <person name="Damasio A.R."/>
            <person name="Diallinas G."/>
            <person name="Emri T."/>
            <person name="Fekete E."/>
            <person name="Flipphi M."/>
            <person name="Freyberg S."/>
            <person name="Gallo A."/>
            <person name="Gournas C."/>
            <person name="Habgood R."/>
            <person name="Hainaut M."/>
            <person name="Harispe M.L."/>
            <person name="Henrissat B."/>
            <person name="Hilden K.S."/>
            <person name="Hope R."/>
            <person name="Hossain A."/>
            <person name="Karabika E."/>
            <person name="Karaffa L."/>
            <person name="Karanyi Z."/>
            <person name="Krasevec N."/>
            <person name="Kuo A."/>
            <person name="Kusch H."/>
            <person name="LaButti K."/>
            <person name="Lagendijk E.L."/>
            <person name="Lapidus A."/>
            <person name="Levasseur A."/>
            <person name="Lindquist E."/>
            <person name="Lipzen A."/>
            <person name="Logrieco A.F."/>
            <person name="MacCabe A."/>
            <person name="Maekelae M.R."/>
            <person name="Malavazi I."/>
            <person name="Melin P."/>
            <person name="Meyer V."/>
            <person name="Mielnichuk N."/>
            <person name="Miskei M."/>
            <person name="Molnar A.P."/>
            <person name="Mule G."/>
            <person name="Ngan C.Y."/>
            <person name="Orejas M."/>
            <person name="Orosz E."/>
            <person name="Ouedraogo J.P."/>
            <person name="Overkamp K.M."/>
            <person name="Park H.-S."/>
            <person name="Perrone G."/>
            <person name="Piumi F."/>
            <person name="Punt P.J."/>
            <person name="Ram A.F."/>
            <person name="Ramon A."/>
            <person name="Rauscher S."/>
            <person name="Record E."/>
            <person name="Riano-Pachon D.M."/>
            <person name="Robert V."/>
            <person name="Roehrig J."/>
            <person name="Ruller R."/>
            <person name="Salamov A."/>
            <person name="Salih N.S."/>
            <person name="Samson R.A."/>
            <person name="Sandor E."/>
            <person name="Sanguinetti M."/>
            <person name="Schuetze T."/>
            <person name="Sepcic K."/>
            <person name="Shelest E."/>
            <person name="Sherlock G."/>
            <person name="Sophianopoulou V."/>
            <person name="Squina F.M."/>
            <person name="Sun H."/>
            <person name="Susca A."/>
            <person name="Todd R.B."/>
            <person name="Tsang A."/>
            <person name="Unkles S.E."/>
            <person name="van de Wiele N."/>
            <person name="van Rossen-Uffink D."/>
            <person name="Oliveira J.V."/>
            <person name="Vesth T.C."/>
            <person name="Visser J."/>
            <person name="Yu J.-H."/>
            <person name="Zhou M."/>
            <person name="Andersen M.R."/>
            <person name="Archer D.B."/>
            <person name="Baker S.E."/>
            <person name="Benoit I."/>
            <person name="Brakhage A.A."/>
            <person name="Braus G.H."/>
            <person name="Fischer R."/>
            <person name="Frisvad J.C."/>
            <person name="Goldman G.H."/>
            <person name="Houbraken J."/>
            <person name="Oakley B."/>
            <person name="Pocsi I."/>
            <person name="Scazzocchio C."/>
            <person name="Seiboth B."/>
            <person name="vanKuyk P.A."/>
            <person name="Wortman J."/>
            <person name="Dyer P.S."/>
            <person name="Grigoriev I.V."/>
        </authorList>
    </citation>
    <scope>NUCLEOTIDE SEQUENCE [LARGE SCALE GENOMIC DNA]</scope>
    <source>
        <strain evidence="6">CBS 583.65</strain>
    </source>
</reference>
<comment type="similarity">
    <text evidence="1 3">Belongs to the type-B carboxylesterase/lipase family.</text>
</comment>
<dbReference type="InterPro" id="IPR050309">
    <property type="entry name" value="Type-B_Carboxylest/Lipase"/>
</dbReference>
<evidence type="ECO:0000256" key="3">
    <source>
        <dbReference type="RuleBase" id="RU361235"/>
    </source>
</evidence>
<dbReference type="Proteomes" id="UP000184073">
    <property type="component" value="Unassembled WGS sequence"/>
</dbReference>
<evidence type="ECO:0000256" key="2">
    <source>
        <dbReference type="ARBA" id="ARBA00022801"/>
    </source>
</evidence>
<evidence type="ECO:0000256" key="1">
    <source>
        <dbReference type="ARBA" id="ARBA00005964"/>
    </source>
</evidence>
<evidence type="ECO:0000313" key="5">
    <source>
        <dbReference type="EMBL" id="OJJ01536.1"/>
    </source>
</evidence>
<accession>A0A1L9PJC3</accession>
<dbReference type="PROSITE" id="PS00122">
    <property type="entry name" value="CARBOXYLESTERASE_B_1"/>
    <property type="match status" value="1"/>
</dbReference>
<dbReference type="GeneID" id="63731638"/>
<keyword evidence="6" id="KW-1185">Reference proteome</keyword>
<dbReference type="Pfam" id="PF00135">
    <property type="entry name" value="COesterase"/>
    <property type="match status" value="1"/>
</dbReference>
<keyword evidence="2 3" id="KW-0378">Hydrolase</keyword>
<proteinExistence type="inferred from homology"/>
<dbReference type="Gene3D" id="3.40.50.1820">
    <property type="entry name" value="alpha/beta hydrolase"/>
    <property type="match status" value="1"/>
</dbReference>